<reference evidence="3 4" key="1">
    <citation type="journal article" date="2019" name="Emerg. Microbes Infect.">
        <title>Comprehensive subspecies identification of 175 nontuberculous mycobacteria species based on 7547 genomic profiles.</title>
        <authorList>
            <person name="Matsumoto Y."/>
            <person name="Kinjo T."/>
            <person name="Motooka D."/>
            <person name="Nabeya D."/>
            <person name="Jung N."/>
            <person name="Uechi K."/>
            <person name="Horii T."/>
            <person name="Iida T."/>
            <person name="Fujita J."/>
            <person name="Nakamura S."/>
        </authorList>
    </citation>
    <scope>NUCLEOTIDE SEQUENCE [LARGE SCALE GENOMIC DNA]</scope>
    <source>
        <strain evidence="3 4">JCM 30996</strain>
    </source>
</reference>
<dbReference type="Proteomes" id="UP000465304">
    <property type="component" value="Unassembled WGS sequence"/>
</dbReference>
<comment type="caution">
    <text evidence="3">The sequence shown here is derived from an EMBL/GenBank/DDBJ whole genome shotgun (WGS) entry which is preliminary data.</text>
</comment>
<feature type="compositionally biased region" description="Basic and acidic residues" evidence="2">
    <location>
        <begin position="473"/>
        <end position="482"/>
    </location>
</feature>
<dbReference type="InterPro" id="IPR029052">
    <property type="entry name" value="Metallo-depent_PP-like"/>
</dbReference>
<evidence type="ECO:0000313" key="4">
    <source>
        <dbReference type="Proteomes" id="UP000465304"/>
    </source>
</evidence>
<evidence type="ECO:0000313" key="3">
    <source>
        <dbReference type="EMBL" id="GFH02283.1"/>
    </source>
</evidence>
<feature type="region of interest" description="Disordered" evidence="2">
    <location>
        <begin position="461"/>
        <end position="487"/>
    </location>
</feature>
<proteinExistence type="predicted"/>
<evidence type="ECO:0000256" key="2">
    <source>
        <dbReference type="SAM" id="MobiDB-lite"/>
    </source>
</evidence>
<dbReference type="AlphaFoldDB" id="A0A7I9ZN94"/>
<dbReference type="Gene3D" id="3.60.21.10">
    <property type="match status" value="1"/>
</dbReference>
<keyword evidence="1" id="KW-0732">Signal</keyword>
<dbReference type="InterPro" id="IPR039331">
    <property type="entry name" value="PAPs-like"/>
</dbReference>
<evidence type="ECO:0000256" key="1">
    <source>
        <dbReference type="ARBA" id="ARBA00022729"/>
    </source>
</evidence>
<sequence>MRRDASLAGKMVPVRPHHSSLSHVARAVIVTASVAGFIGGCDSEPEPTPASAEPVGSLELLTDPFLQQPAEDSVEVAWFTGFAGDTHHVLVGDRVGAMTEAELRDAVTGGDVAGVTVSPAESLRLSRVAEDGASELHADEKPSSGIAGREVFRHHAAVAVPGPGRHPYRVVSTRGDDLIGSGAFSLRGALGSGEPAVIMLTSDHQAKVNTPANLELATATITAELGRIDAVFLPGDLVNTPDRASEWFDDRRGSAFFPALQGNGARGATDGKVYRGGEVIQHAPIYPAIGNHEVQGRRSAHTSLDDSFNNPVPRAVAEAEYGKVSDVVNPTGDPLVKAQWIADNSFSTATYEEIFSLPTSDTGGERYYATTVGDVRLVSLFATRIWRSTEADPDPSVRTATSRYQEARADLDDRLAQGYGEFIFEDLAVGSLQHDWLVRELNSAAFRDAKYTVVMMHEGPQGLGDNATPPFTHPERIEEPGDRGAPGGARYEYPAAEDILLRDVQPLFEQAGVDLVYSGHSHLWNRFVSANGVNYLEASNTGNSYGAFHALSGESREIPPEPWHAENYLAQGNPGGLEPVVPTIAPLRSADGRPLPFIADNNMVVFQALDTGTGTVTSWYVDMRDTQNGAVKFDEFSLRRQ</sequence>
<dbReference type="EMBL" id="BLLB01000002">
    <property type="protein sequence ID" value="GFH02283.1"/>
    <property type="molecule type" value="Genomic_DNA"/>
</dbReference>
<dbReference type="GO" id="GO:0003993">
    <property type="term" value="F:acid phosphatase activity"/>
    <property type="evidence" value="ECO:0007669"/>
    <property type="project" value="InterPro"/>
</dbReference>
<keyword evidence="4" id="KW-1185">Reference proteome</keyword>
<dbReference type="PANTHER" id="PTHR22953">
    <property type="entry name" value="ACID PHOSPHATASE RELATED"/>
    <property type="match status" value="1"/>
</dbReference>
<protein>
    <submittedName>
        <fullName evidence="3">Metallophosphoesterase</fullName>
    </submittedName>
</protein>
<accession>A0A7I9ZN94</accession>
<gene>
    <name evidence="3" type="ORF">MHIP_27660</name>
</gene>
<name>A0A7I9ZN94_9MYCO</name>
<dbReference type="SUPFAM" id="SSF56300">
    <property type="entry name" value="Metallo-dependent phosphatases"/>
    <property type="match status" value="1"/>
</dbReference>
<dbReference type="PANTHER" id="PTHR22953:SF153">
    <property type="entry name" value="PURPLE ACID PHOSPHATASE"/>
    <property type="match status" value="1"/>
</dbReference>
<organism evidence="3 4">
    <name type="scientific">Mycolicibacterium hippocampi</name>
    <dbReference type="NCBI Taxonomy" id="659824"/>
    <lineage>
        <taxon>Bacteria</taxon>
        <taxon>Bacillati</taxon>
        <taxon>Actinomycetota</taxon>
        <taxon>Actinomycetes</taxon>
        <taxon>Mycobacteriales</taxon>
        <taxon>Mycobacteriaceae</taxon>
        <taxon>Mycolicibacterium</taxon>
    </lineage>
</organism>